<dbReference type="InterPro" id="IPR005471">
    <property type="entry name" value="Tscrpt_reg_IclR_N"/>
</dbReference>
<keyword evidence="3" id="KW-0804">Transcription</keyword>
<evidence type="ECO:0000256" key="1">
    <source>
        <dbReference type="ARBA" id="ARBA00023015"/>
    </source>
</evidence>
<dbReference type="PROSITE" id="PS51078">
    <property type="entry name" value="ICLR_ED"/>
    <property type="match status" value="1"/>
</dbReference>
<dbReference type="PANTHER" id="PTHR30136:SF35">
    <property type="entry name" value="HTH-TYPE TRANSCRIPTIONAL REGULATOR RV1719"/>
    <property type="match status" value="1"/>
</dbReference>
<dbReference type="GO" id="GO:0003700">
    <property type="term" value="F:DNA-binding transcription factor activity"/>
    <property type="evidence" value="ECO:0007669"/>
    <property type="project" value="TreeGrafter"/>
</dbReference>
<keyword evidence="2" id="KW-0238">DNA-binding</keyword>
<proteinExistence type="predicted"/>
<evidence type="ECO:0000313" key="6">
    <source>
        <dbReference type="EMBL" id="MDV6299464.1"/>
    </source>
</evidence>
<evidence type="ECO:0000256" key="3">
    <source>
        <dbReference type="ARBA" id="ARBA00023163"/>
    </source>
</evidence>
<dbReference type="GO" id="GO:0003677">
    <property type="term" value="F:DNA binding"/>
    <property type="evidence" value="ECO:0007669"/>
    <property type="project" value="UniProtKB-KW"/>
</dbReference>
<dbReference type="PROSITE" id="PS51077">
    <property type="entry name" value="HTH_ICLR"/>
    <property type="match status" value="1"/>
</dbReference>
<reference evidence="6" key="1">
    <citation type="submission" date="2023-10" db="EMBL/GenBank/DDBJ databases">
        <title>Development of a sustainable strategy for remediation of hydrocarbon-contaminated territories based on the waste exchange concept.</title>
        <authorList>
            <person name="Krivoruchko A."/>
        </authorList>
    </citation>
    <scope>NUCLEOTIDE SEQUENCE</scope>
    <source>
        <strain evidence="6">IEGM 1175</strain>
    </source>
</reference>
<dbReference type="AlphaFoldDB" id="A0AAE4QW78"/>
<dbReference type="SUPFAM" id="SSF55781">
    <property type="entry name" value="GAF domain-like"/>
    <property type="match status" value="1"/>
</dbReference>
<evidence type="ECO:0000313" key="7">
    <source>
        <dbReference type="Proteomes" id="UP001185873"/>
    </source>
</evidence>
<keyword evidence="1" id="KW-0805">Transcription regulation</keyword>
<dbReference type="RefSeq" id="WP_317470041.1">
    <property type="nucleotide sequence ID" value="NZ_JAWLKJ010000002.1"/>
</dbReference>
<dbReference type="SMART" id="SM00346">
    <property type="entry name" value="HTH_ICLR"/>
    <property type="match status" value="1"/>
</dbReference>
<dbReference type="Pfam" id="PF01614">
    <property type="entry name" value="IclR_C"/>
    <property type="match status" value="1"/>
</dbReference>
<dbReference type="InterPro" id="IPR014757">
    <property type="entry name" value="Tscrpt_reg_IclR_C"/>
</dbReference>
<dbReference type="PANTHER" id="PTHR30136">
    <property type="entry name" value="HELIX-TURN-HELIX TRANSCRIPTIONAL REGULATOR, ICLR FAMILY"/>
    <property type="match status" value="1"/>
</dbReference>
<dbReference type="Gene3D" id="1.10.10.10">
    <property type="entry name" value="Winged helix-like DNA-binding domain superfamily/Winged helix DNA-binding domain"/>
    <property type="match status" value="1"/>
</dbReference>
<dbReference type="InterPro" id="IPR036390">
    <property type="entry name" value="WH_DNA-bd_sf"/>
</dbReference>
<name>A0AAE4QW78_9ACTN</name>
<dbReference type="EMBL" id="JAWLKJ010000002">
    <property type="protein sequence ID" value="MDV6299464.1"/>
    <property type="molecule type" value="Genomic_DNA"/>
</dbReference>
<evidence type="ECO:0000259" key="4">
    <source>
        <dbReference type="PROSITE" id="PS51077"/>
    </source>
</evidence>
<evidence type="ECO:0000259" key="5">
    <source>
        <dbReference type="PROSITE" id="PS51078"/>
    </source>
</evidence>
<dbReference type="Pfam" id="PF09339">
    <property type="entry name" value="HTH_IclR"/>
    <property type="match status" value="1"/>
</dbReference>
<protein>
    <submittedName>
        <fullName evidence="6">IclR family transcriptional regulator</fullName>
    </submittedName>
</protein>
<dbReference type="Gene3D" id="3.30.450.40">
    <property type="match status" value="1"/>
</dbReference>
<dbReference type="InterPro" id="IPR050707">
    <property type="entry name" value="HTH_MetabolicPath_Reg"/>
</dbReference>
<organism evidence="6 7">
    <name type="scientific">Dietzia maris</name>
    <dbReference type="NCBI Taxonomy" id="37915"/>
    <lineage>
        <taxon>Bacteria</taxon>
        <taxon>Bacillati</taxon>
        <taxon>Actinomycetota</taxon>
        <taxon>Actinomycetes</taxon>
        <taxon>Mycobacteriales</taxon>
        <taxon>Dietziaceae</taxon>
        <taxon>Dietzia</taxon>
    </lineage>
</organism>
<feature type="domain" description="IclR-ED" evidence="5">
    <location>
        <begin position="73"/>
        <end position="263"/>
    </location>
</feature>
<sequence>MTATAMSNPDSLSGILDRVDSILDAIAAEGAMNLTQIARATSLPRTTVHRLLEQMVAKRWVLRIRNEYEIGVRPFHLGTMARQGHWYFRLARPHLETLRERTRLVVHMGYLDGTDVVWWDKVGDARLSVVPTYVGGRHPAFRTAAGKALLASEGPDYIGAHFPQELEHATRESLHTRDALLEEAEKVSGEGLAYSRGELLPHLACVSTPVTVRPVSTSDGHQTATAVSVCGPVERVVDDKSLAQALRSCAMGILADISHSPWSPKD</sequence>
<dbReference type="InterPro" id="IPR036388">
    <property type="entry name" value="WH-like_DNA-bd_sf"/>
</dbReference>
<dbReference type="GO" id="GO:0045892">
    <property type="term" value="P:negative regulation of DNA-templated transcription"/>
    <property type="evidence" value="ECO:0007669"/>
    <property type="project" value="TreeGrafter"/>
</dbReference>
<dbReference type="SUPFAM" id="SSF46785">
    <property type="entry name" value="Winged helix' DNA-binding domain"/>
    <property type="match status" value="1"/>
</dbReference>
<accession>A0AAE4QW78</accession>
<comment type="caution">
    <text evidence="6">The sequence shown here is derived from an EMBL/GenBank/DDBJ whole genome shotgun (WGS) entry which is preliminary data.</text>
</comment>
<feature type="domain" description="HTH iclR-type" evidence="4">
    <location>
        <begin position="13"/>
        <end position="72"/>
    </location>
</feature>
<gene>
    <name evidence="6" type="ORF">R3P82_10100</name>
</gene>
<dbReference type="Proteomes" id="UP001185873">
    <property type="component" value="Unassembled WGS sequence"/>
</dbReference>
<evidence type="ECO:0000256" key="2">
    <source>
        <dbReference type="ARBA" id="ARBA00023125"/>
    </source>
</evidence>
<dbReference type="InterPro" id="IPR029016">
    <property type="entry name" value="GAF-like_dom_sf"/>
</dbReference>